<dbReference type="InterPro" id="IPR036909">
    <property type="entry name" value="Cyt_c-like_dom_sf"/>
</dbReference>
<name>A0ABU8RTP2_9SPHN</name>
<dbReference type="Pfam" id="PF13442">
    <property type="entry name" value="Cytochrome_CBB3"/>
    <property type="match status" value="1"/>
</dbReference>
<comment type="caution">
    <text evidence="7">The sequence shown here is derived from an EMBL/GenBank/DDBJ whole genome shotgun (WGS) entry which is preliminary data.</text>
</comment>
<dbReference type="InterPro" id="IPR009056">
    <property type="entry name" value="Cyt_c-like_dom"/>
</dbReference>
<evidence type="ECO:0000256" key="2">
    <source>
        <dbReference type="ARBA" id="ARBA00022723"/>
    </source>
</evidence>
<dbReference type="RefSeq" id="WP_339586364.1">
    <property type="nucleotide sequence ID" value="NZ_JBBHJZ010000001.1"/>
</dbReference>
<evidence type="ECO:0000259" key="6">
    <source>
        <dbReference type="PROSITE" id="PS51007"/>
    </source>
</evidence>
<feature type="domain" description="Cytochrome c" evidence="6">
    <location>
        <begin position="50"/>
        <end position="129"/>
    </location>
</feature>
<sequence>MTIKMQRKTLFLIAAAATALGTMTTEIAAAPAPLQGDAAATGVFTGRDKFGETSGEAMYRNVCAACHMPDAKGAEGAGMYPALAKNPKLEAGGYVLSVMMQGMNGMPPLGRMMTDEQAADVTNYVRTHFGNRYKDRMTPADAKAARPQ</sequence>
<dbReference type="Proteomes" id="UP001361239">
    <property type="component" value="Unassembled WGS sequence"/>
</dbReference>
<evidence type="ECO:0000313" key="8">
    <source>
        <dbReference type="Proteomes" id="UP001361239"/>
    </source>
</evidence>
<keyword evidence="8" id="KW-1185">Reference proteome</keyword>
<reference evidence="7 8" key="1">
    <citation type="submission" date="2024-03" db="EMBL/GenBank/DDBJ databases">
        <authorList>
            <person name="Jo J.-H."/>
        </authorList>
    </citation>
    <scope>NUCLEOTIDE SEQUENCE [LARGE SCALE GENOMIC DNA]</scope>
    <source>
        <strain evidence="7 8">PS1R-30</strain>
    </source>
</reference>
<keyword evidence="3 4" id="KW-0408">Iron</keyword>
<evidence type="ECO:0000256" key="4">
    <source>
        <dbReference type="PROSITE-ProRule" id="PRU00433"/>
    </source>
</evidence>
<protein>
    <submittedName>
        <fullName evidence="7">Cytochrome c</fullName>
    </submittedName>
</protein>
<dbReference type="Gene3D" id="1.10.760.10">
    <property type="entry name" value="Cytochrome c-like domain"/>
    <property type="match status" value="1"/>
</dbReference>
<dbReference type="PANTHER" id="PTHR35008:SF9">
    <property type="entry name" value="CYTOCHROME C DOMAIN-CONTAINING PROTEIN"/>
    <property type="match status" value="1"/>
</dbReference>
<organism evidence="7 8">
    <name type="scientific">Novosphingobium anseongense</name>
    <dbReference type="NCBI Taxonomy" id="3133436"/>
    <lineage>
        <taxon>Bacteria</taxon>
        <taxon>Pseudomonadati</taxon>
        <taxon>Pseudomonadota</taxon>
        <taxon>Alphaproteobacteria</taxon>
        <taxon>Sphingomonadales</taxon>
        <taxon>Sphingomonadaceae</taxon>
        <taxon>Novosphingobium</taxon>
    </lineage>
</organism>
<evidence type="ECO:0000256" key="5">
    <source>
        <dbReference type="SAM" id="SignalP"/>
    </source>
</evidence>
<keyword evidence="5" id="KW-0732">Signal</keyword>
<keyword evidence="2 4" id="KW-0479">Metal-binding</keyword>
<dbReference type="PROSITE" id="PS51007">
    <property type="entry name" value="CYTC"/>
    <property type="match status" value="1"/>
</dbReference>
<proteinExistence type="predicted"/>
<accession>A0ABU8RTP2</accession>
<feature type="chain" id="PRO_5046276675" evidence="5">
    <location>
        <begin position="29"/>
        <end position="148"/>
    </location>
</feature>
<gene>
    <name evidence="7" type="ORF">WG901_07395</name>
</gene>
<dbReference type="InterPro" id="IPR051459">
    <property type="entry name" value="Cytochrome_c-type_DH"/>
</dbReference>
<evidence type="ECO:0000256" key="3">
    <source>
        <dbReference type="ARBA" id="ARBA00023004"/>
    </source>
</evidence>
<evidence type="ECO:0000256" key="1">
    <source>
        <dbReference type="ARBA" id="ARBA00022617"/>
    </source>
</evidence>
<dbReference type="SUPFAM" id="SSF46626">
    <property type="entry name" value="Cytochrome c"/>
    <property type="match status" value="1"/>
</dbReference>
<dbReference type="PANTHER" id="PTHR35008">
    <property type="entry name" value="BLL4482 PROTEIN-RELATED"/>
    <property type="match status" value="1"/>
</dbReference>
<evidence type="ECO:0000313" key="7">
    <source>
        <dbReference type="EMBL" id="MEJ5976453.1"/>
    </source>
</evidence>
<keyword evidence="1 4" id="KW-0349">Heme</keyword>
<dbReference type="EMBL" id="JBBHJZ010000001">
    <property type="protein sequence ID" value="MEJ5976453.1"/>
    <property type="molecule type" value="Genomic_DNA"/>
</dbReference>
<feature type="signal peptide" evidence="5">
    <location>
        <begin position="1"/>
        <end position="28"/>
    </location>
</feature>